<accession>A0A917FK70</accession>
<comment type="caution">
    <text evidence="2">The sequence shown here is derived from an EMBL/GenBank/DDBJ whole genome shotgun (WGS) entry which is preliminary data.</text>
</comment>
<dbReference type="RefSeq" id="WP_188364495.1">
    <property type="nucleotide sequence ID" value="NZ_BAABJF010000017.1"/>
</dbReference>
<feature type="region of interest" description="Disordered" evidence="1">
    <location>
        <begin position="277"/>
        <end position="299"/>
    </location>
</feature>
<organism evidence="2 3">
    <name type="scientific">Marinicella pacifica</name>
    <dbReference type="NCBI Taxonomy" id="1171543"/>
    <lineage>
        <taxon>Bacteria</taxon>
        <taxon>Pseudomonadati</taxon>
        <taxon>Pseudomonadota</taxon>
        <taxon>Gammaproteobacteria</taxon>
        <taxon>Lysobacterales</taxon>
        <taxon>Marinicellaceae</taxon>
        <taxon>Marinicella</taxon>
    </lineage>
</organism>
<keyword evidence="3" id="KW-1185">Reference proteome</keyword>
<evidence type="ECO:0000256" key="1">
    <source>
        <dbReference type="SAM" id="MobiDB-lite"/>
    </source>
</evidence>
<dbReference type="Proteomes" id="UP000605253">
    <property type="component" value="Unassembled WGS sequence"/>
</dbReference>
<feature type="compositionally biased region" description="Basic and acidic residues" evidence="1">
    <location>
        <begin position="282"/>
        <end position="299"/>
    </location>
</feature>
<dbReference type="EMBL" id="BMEO01000003">
    <property type="protein sequence ID" value="GGF90043.1"/>
    <property type="molecule type" value="Genomic_DNA"/>
</dbReference>
<evidence type="ECO:0000313" key="2">
    <source>
        <dbReference type="EMBL" id="GGF90043.1"/>
    </source>
</evidence>
<feature type="compositionally biased region" description="Polar residues" evidence="1">
    <location>
        <begin position="183"/>
        <end position="198"/>
    </location>
</feature>
<feature type="region of interest" description="Disordered" evidence="1">
    <location>
        <begin position="155"/>
        <end position="198"/>
    </location>
</feature>
<proteinExistence type="predicted"/>
<name>A0A917FK70_9GAMM</name>
<evidence type="ECO:0000313" key="3">
    <source>
        <dbReference type="Proteomes" id="UP000605253"/>
    </source>
</evidence>
<sequence length="392" mass="44369">MKYMIKTLMVILLTGVVVAKELPSWGMTESQYKMPNFTNKMQKIGDQAVKNDWLLKITAPKDWHGKIRAALSQQGAKNVQINFKDSLYKSITISATPGMELKSTTVETTLPAVAKKQVVIDKPEMDTEIEAPEFDNNFKAGDILADMDELELTLPDNGKTEKKPRQITHASNQQVVKADSRETSNQPETSQSDAQNQDKALIKENLRKRYARSKTVDRTISYENITDEDELIVSDDVVLVKRYVNRGVAIYYWMQEAYNPETHHLIDKGSGKFAKIGDASSDSEKPIADNHSNDEDSGKIDNPAAKFFDFVAVTDDLDRQDQLRRDYIRNKSVNNTIKASQLNPKDILYVSNHTVLVERPLGNSRSAYFWLVGDTRIEQPIEHTGPNKFVIQ</sequence>
<protein>
    <submittedName>
        <fullName evidence="2">Uncharacterized protein</fullName>
    </submittedName>
</protein>
<gene>
    <name evidence="2" type="ORF">GCM10011365_08970</name>
</gene>
<dbReference type="AlphaFoldDB" id="A0A917FK70"/>
<reference evidence="2" key="2">
    <citation type="submission" date="2020-09" db="EMBL/GenBank/DDBJ databases">
        <authorList>
            <person name="Sun Q."/>
            <person name="Zhou Y."/>
        </authorList>
    </citation>
    <scope>NUCLEOTIDE SEQUENCE</scope>
    <source>
        <strain evidence="2">CGMCC 1.12181</strain>
    </source>
</reference>
<reference evidence="2" key="1">
    <citation type="journal article" date="2014" name="Int. J. Syst. Evol. Microbiol.">
        <title>Complete genome sequence of Corynebacterium casei LMG S-19264T (=DSM 44701T), isolated from a smear-ripened cheese.</title>
        <authorList>
            <consortium name="US DOE Joint Genome Institute (JGI-PGF)"/>
            <person name="Walter F."/>
            <person name="Albersmeier A."/>
            <person name="Kalinowski J."/>
            <person name="Ruckert C."/>
        </authorList>
    </citation>
    <scope>NUCLEOTIDE SEQUENCE</scope>
    <source>
        <strain evidence="2">CGMCC 1.12181</strain>
    </source>
</reference>